<evidence type="ECO:0000256" key="6">
    <source>
        <dbReference type="ARBA" id="ARBA00022840"/>
    </source>
</evidence>
<evidence type="ECO:0000256" key="3">
    <source>
        <dbReference type="ARBA" id="ARBA00022448"/>
    </source>
</evidence>
<dbReference type="InterPro" id="IPR017871">
    <property type="entry name" value="ABC_transporter-like_CS"/>
</dbReference>
<dbReference type="PROSITE" id="PS50893">
    <property type="entry name" value="ABC_TRANSPORTER_2"/>
    <property type="match status" value="1"/>
</dbReference>
<dbReference type="InterPro" id="IPR003439">
    <property type="entry name" value="ABC_transporter-like_ATP-bd"/>
</dbReference>
<keyword evidence="10" id="KW-1185">Reference proteome</keyword>
<proteinExistence type="inferred from homology"/>
<evidence type="ECO:0000313" key="9">
    <source>
        <dbReference type="EMBL" id="MBD3919790.1"/>
    </source>
</evidence>
<comment type="similarity">
    <text evidence="2">Belongs to the ABC transporter superfamily.</text>
</comment>
<dbReference type="GO" id="GO:0005524">
    <property type="term" value="F:ATP binding"/>
    <property type="evidence" value="ECO:0007669"/>
    <property type="project" value="UniProtKB-KW"/>
</dbReference>
<keyword evidence="3" id="KW-0813">Transport</keyword>
<comment type="caution">
    <text evidence="9">The sequence shown here is derived from an EMBL/GenBank/DDBJ whole genome shotgun (WGS) entry which is preliminary data.</text>
</comment>
<dbReference type="SUPFAM" id="SSF52540">
    <property type="entry name" value="P-loop containing nucleoside triphosphate hydrolases"/>
    <property type="match status" value="1"/>
</dbReference>
<dbReference type="PANTHER" id="PTHR43297:SF2">
    <property type="entry name" value="DIPEPTIDE TRANSPORT ATP-BINDING PROTEIN DPPD"/>
    <property type="match status" value="1"/>
</dbReference>
<sequence>MEPLLTIKDLTAGFATDNGAVKAIDRVSLSIGKGQTLCLVGESGSGKSVTSLAIMRLLEFAGGRILEGSIRLAGNELTDQTQRQMIRIRGNQMAMIFQEPMSALNPVFTVGDQIAESIRLHQRKRKSEAKQMAVDLLRMVGIPDPETRARQYPHELSGGMCQRVVIAIALACRPELLIADEPTTALDVTVQAQLLDLLQQLQRELGMSMLLITHDMGVAARMADQIAVMYAGVVVETGSVEALFDQPAHPYTVGLMQSVPSMEGERLSELRTIQGHVPSLHALPAGCRFHPRCPHAMPRCTSEAPPMMTVGTLQQAACWLYGDVAAGFAGAPDSDNGEAGG</sequence>
<evidence type="ECO:0000256" key="2">
    <source>
        <dbReference type="ARBA" id="ARBA00005417"/>
    </source>
</evidence>
<comment type="subcellular location">
    <subcellularLocation>
        <location evidence="1">Cell membrane</location>
        <topology evidence="1">Peripheral membrane protein</topology>
    </subcellularLocation>
</comment>
<dbReference type="NCBIfam" id="TIGR01727">
    <property type="entry name" value="oligo_HPY"/>
    <property type="match status" value="1"/>
</dbReference>
<dbReference type="InterPro" id="IPR050388">
    <property type="entry name" value="ABC_Ni/Peptide_Import"/>
</dbReference>
<dbReference type="Gene3D" id="3.40.50.300">
    <property type="entry name" value="P-loop containing nucleotide triphosphate hydrolases"/>
    <property type="match status" value="1"/>
</dbReference>
<dbReference type="CDD" id="cd03257">
    <property type="entry name" value="ABC_NikE_OppD_transporters"/>
    <property type="match status" value="1"/>
</dbReference>
<dbReference type="EMBL" id="JACXZA010000003">
    <property type="protein sequence ID" value="MBD3919790.1"/>
    <property type="molecule type" value="Genomic_DNA"/>
</dbReference>
<dbReference type="PANTHER" id="PTHR43297">
    <property type="entry name" value="OLIGOPEPTIDE TRANSPORT ATP-BINDING PROTEIN APPD"/>
    <property type="match status" value="1"/>
</dbReference>
<dbReference type="InterPro" id="IPR013563">
    <property type="entry name" value="Oligopep_ABC_C"/>
</dbReference>
<protein>
    <submittedName>
        <fullName evidence="9">ABC transporter ATP-binding protein</fullName>
    </submittedName>
</protein>
<keyword evidence="5" id="KW-0547">Nucleotide-binding</keyword>
<dbReference type="InterPro" id="IPR027417">
    <property type="entry name" value="P-loop_NTPase"/>
</dbReference>
<dbReference type="InterPro" id="IPR003593">
    <property type="entry name" value="AAA+_ATPase"/>
</dbReference>
<dbReference type="RefSeq" id="WP_191204075.1">
    <property type="nucleotide sequence ID" value="NZ_JACXZA010000003.1"/>
</dbReference>
<dbReference type="Proteomes" id="UP000609346">
    <property type="component" value="Unassembled WGS sequence"/>
</dbReference>
<feature type="domain" description="ABC transporter" evidence="8">
    <location>
        <begin position="5"/>
        <end position="256"/>
    </location>
</feature>
<evidence type="ECO:0000256" key="4">
    <source>
        <dbReference type="ARBA" id="ARBA00022475"/>
    </source>
</evidence>
<accession>A0ABR8MUZ1</accession>
<organism evidence="9 10">
    <name type="scientific">Paenibacillus terricola</name>
    <dbReference type="NCBI Taxonomy" id="2763503"/>
    <lineage>
        <taxon>Bacteria</taxon>
        <taxon>Bacillati</taxon>
        <taxon>Bacillota</taxon>
        <taxon>Bacilli</taxon>
        <taxon>Bacillales</taxon>
        <taxon>Paenibacillaceae</taxon>
        <taxon>Paenibacillus</taxon>
    </lineage>
</organism>
<dbReference type="Pfam" id="PF08352">
    <property type="entry name" value="oligo_HPY"/>
    <property type="match status" value="1"/>
</dbReference>
<keyword evidence="7" id="KW-0472">Membrane</keyword>
<name>A0ABR8MUZ1_9BACL</name>
<evidence type="ECO:0000259" key="8">
    <source>
        <dbReference type="PROSITE" id="PS50893"/>
    </source>
</evidence>
<dbReference type="Pfam" id="PF00005">
    <property type="entry name" value="ABC_tran"/>
    <property type="match status" value="1"/>
</dbReference>
<keyword evidence="6 9" id="KW-0067">ATP-binding</keyword>
<keyword evidence="4" id="KW-1003">Cell membrane</keyword>
<evidence type="ECO:0000313" key="10">
    <source>
        <dbReference type="Proteomes" id="UP000609346"/>
    </source>
</evidence>
<evidence type="ECO:0000256" key="1">
    <source>
        <dbReference type="ARBA" id="ARBA00004202"/>
    </source>
</evidence>
<evidence type="ECO:0000256" key="7">
    <source>
        <dbReference type="ARBA" id="ARBA00023136"/>
    </source>
</evidence>
<gene>
    <name evidence="9" type="ORF">H8B09_13585</name>
</gene>
<dbReference type="PROSITE" id="PS00211">
    <property type="entry name" value="ABC_TRANSPORTER_1"/>
    <property type="match status" value="1"/>
</dbReference>
<evidence type="ECO:0000256" key="5">
    <source>
        <dbReference type="ARBA" id="ARBA00022741"/>
    </source>
</evidence>
<dbReference type="SMART" id="SM00382">
    <property type="entry name" value="AAA"/>
    <property type="match status" value="1"/>
</dbReference>
<reference evidence="9 10" key="1">
    <citation type="submission" date="2020-09" db="EMBL/GenBank/DDBJ databases">
        <title>Paenibacillus sp. strain PR3 16S rRNA gene Genome sequencing and assembly.</title>
        <authorList>
            <person name="Kim J."/>
        </authorList>
    </citation>
    <scope>NUCLEOTIDE SEQUENCE [LARGE SCALE GENOMIC DNA]</scope>
    <source>
        <strain evidence="9 10">PR3</strain>
    </source>
</reference>